<dbReference type="GO" id="GO:0047423">
    <property type="term" value="F:N-methylhydantoinase (ATP-hydrolyzing) activity"/>
    <property type="evidence" value="ECO:0007669"/>
    <property type="project" value="UniProtKB-EC"/>
</dbReference>
<dbReference type="EMBL" id="JAGIOD010000001">
    <property type="protein sequence ID" value="MBP2382821.1"/>
    <property type="molecule type" value="Genomic_DNA"/>
</dbReference>
<evidence type="ECO:0000313" key="5">
    <source>
        <dbReference type="EMBL" id="MBP2382821.1"/>
    </source>
</evidence>
<dbReference type="InterPro" id="IPR045079">
    <property type="entry name" value="Oxoprolinase-like"/>
</dbReference>
<keyword evidence="6" id="KW-1185">Reference proteome</keyword>
<evidence type="ECO:0000256" key="1">
    <source>
        <dbReference type="SAM" id="MobiDB-lite"/>
    </source>
</evidence>
<feature type="domain" description="Hydantoinase/oxoprolinase N-terminal" evidence="3">
    <location>
        <begin position="11"/>
        <end position="188"/>
    </location>
</feature>
<dbReference type="PANTHER" id="PTHR11365:SF23">
    <property type="entry name" value="HYPOTHETICAL 5-OXOPROLINASE (EUROFUNG)-RELATED"/>
    <property type="match status" value="1"/>
</dbReference>
<dbReference type="Proteomes" id="UP001519290">
    <property type="component" value="Unassembled WGS sequence"/>
</dbReference>
<accession>A0ABS4X2Y4</accession>
<gene>
    <name evidence="5" type="ORF">JOF43_002778</name>
</gene>
<keyword evidence="5" id="KW-0378">Hydrolase</keyword>
<organism evidence="5 6">
    <name type="scientific">Brachybacterium sacelli</name>
    <dbReference type="NCBI Taxonomy" id="173364"/>
    <lineage>
        <taxon>Bacteria</taxon>
        <taxon>Bacillati</taxon>
        <taxon>Actinomycetota</taxon>
        <taxon>Actinomycetes</taxon>
        <taxon>Micrococcales</taxon>
        <taxon>Dermabacteraceae</taxon>
        <taxon>Brachybacterium</taxon>
    </lineage>
</organism>
<feature type="region of interest" description="Disordered" evidence="1">
    <location>
        <begin position="613"/>
        <end position="636"/>
    </location>
</feature>
<protein>
    <submittedName>
        <fullName evidence="5">N-methylhydantoinase A</fullName>
        <ecNumber evidence="5">3.5.2.14</ecNumber>
    </submittedName>
</protein>
<name>A0ABS4X2Y4_9MICO</name>
<feature type="domain" description="Hydantoinase A/oxoprolinase" evidence="2">
    <location>
        <begin position="213"/>
        <end position="496"/>
    </location>
</feature>
<dbReference type="PANTHER" id="PTHR11365">
    <property type="entry name" value="5-OXOPROLINASE RELATED"/>
    <property type="match status" value="1"/>
</dbReference>
<dbReference type="InterPro" id="IPR008040">
    <property type="entry name" value="Hydant_A_N"/>
</dbReference>
<dbReference type="InterPro" id="IPR049517">
    <property type="entry name" value="ACX-like_C"/>
</dbReference>
<dbReference type="InterPro" id="IPR002821">
    <property type="entry name" value="Hydantoinase_A"/>
</dbReference>
<dbReference type="SUPFAM" id="SSF53067">
    <property type="entry name" value="Actin-like ATPase domain"/>
    <property type="match status" value="1"/>
</dbReference>
<dbReference type="InterPro" id="IPR043129">
    <property type="entry name" value="ATPase_NBD"/>
</dbReference>
<dbReference type="EC" id="3.5.2.14" evidence="5"/>
<reference evidence="5 6" key="1">
    <citation type="submission" date="2021-03" db="EMBL/GenBank/DDBJ databases">
        <title>Sequencing the genomes of 1000 actinobacteria strains.</title>
        <authorList>
            <person name="Klenk H.-P."/>
        </authorList>
    </citation>
    <scope>NUCLEOTIDE SEQUENCE [LARGE SCALE GENOMIC DNA]</scope>
    <source>
        <strain evidence="5 6">DSM 14566</strain>
    </source>
</reference>
<dbReference type="Pfam" id="PF05378">
    <property type="entry name" value="Hydant_A_N"/>
    <property type="match status" value="1"/>
</dbReference>
<dbReference type="Gene3D" id="3.30.420.40">
    <property type="match status" value="1"/>
</dbReference>
<dbReference type="Pfam" id="PF01968">
    <property type="entry name" value="Hydantoinase_A"/>
    <property type="match status" value="1"/>
</dbReference>
<evidence type="ECO:0000259" key="4">
    <source>
        <dbReference type="Pfam" id="PF19278"/>
    </source>
</evidence>
<feature type="domain" description="Acetophenone carboxylase-like C-terminal" evidence="4">
    <location>
        <begin position="515"/>
        <end position="682"/>
    </location>
</feature>
<evidence type="ECO:0000313" key="6">
    <source>
        <dbReference type="Proteomes" id="UP001519290"/>
    </source>
</evidence>
<dbReference type="RefSeq" id="WP_209902905.1">
    <property type="nucleotide sequence ID" value="NZ_BAAAJW010000027.1"/>
</dbReference>
<dbReference type="Pfam" id="PF19278">
    <property type="entry name" value="Hydant_A_C"/>
    <property type="match status" value="1"/>
</dbReference>
<evidence type="ECO:0000259" key="2">
    <source>
        <dbReference type="Pfam" id="PF01968"/>
    </source>
</evidence>
<evidence type="ECO:0000259" key="3">
    <source>
        <dbReference type="Pfam" id="PF05378"/>
    </source>
</evidence>
<comment type="caution">
    <text evidence="5">The sequence shown here is derived from an EMBL/GenBank/DDBJ whole genome shotgun (WGS) entry which is preliminary data.</text>
</comment>
<proteinExistence type="predicted"/>
<sequence length="703" mass="73665">MRKEHAITTSRIGIDVGGTFTDLVVVPQGTDGTVQRHKTPSTPHDPSEAVEQGLRDLLEQGLNLSSVDAVVHGTTIGLNAIIQRSGARVSFVTSRGYRDLLGIARARLPKSFDLHAAAELPLVPRERVLEVDARLSADGRLLRNPTESELDQLAEQVRATQPEAVALSLVQGFTAPEVEHELAAALEERLHGVPVISAAGTWPEIREYERSLVAVLEAHIRPLMGRYYERLRARLNALGLTAPVFISASNGGTLSLDYAALHPLETVLSGPASGVTAAALTMPDRNVLTFDMGGTSSDMSVVVGGAPVLTTRTMLGRLPLMLPVVDVSAIGSGGGSMVSAGDTGDAAALHIGPKSAGAHPGPVSYGRGGTTPTITDAYLSAGLLDPQGFLGGTMPLDRSAADSAFDAIAQDAGLGAAGAAAEYVLEIATVQMATALRTILAERGHEPSEFTLVPFGGAGPTHALLLADELGIEKVLVPASAATFCALGAAIAPLRRDLARSIRRTLNGQVRELAADIVTELAAEGIEWLRSSGGAPERAHLGLSADMRYQGQAYELTVALATRPLDRADELVPDLSTLREAFHAEHERVHGFRDENAAVELGTLRLATLSPATEAPHAAAVPTTGTESPPPTAHRDLRERGRWVRASIYAAAALPGHATVTGPAVIDVSDSTVLVPTGWTAASGIDGTIHLTRQHHPTQEDRA</sequence>